<gene>
    <name evidence="2" type="ORF">ADL29_12320</name>
</gene>
<reference evidence="3" key="1">
    <citation type="submission" date="2015-07" db="EMBL/GenBank/DDBJ databases">
        <authorList>
            <person name="Ju K.-S."/>
            <person name="Doroghazi J.R."/>
            <person name="Metcalf W.W."/>
        </authorList>
    </citation>
    <scope>NUCLEOTIDE SEQUENCE [LARGE SCALE GENOMIC DNA]</scope>
    <source>
        <strain evidence="3">NRRL ISP-5002</strain>
    </source>
</reference>
<organism evidence="2 3">
    <name type="scientific">Streptomyces chattanoogensis</name>
    <dbReference type="NCBI Taxonomy" id="66876"/>
    <lineage>
        <taxon>Bacteria</taxon>
        <taxon>Bacillati</taxon>
        <taxon>Actinomycetota</taxon>
        <taxon>Actinomycetes</taxon>
        <taxon>Kitasatosporales</taxon>
        <taxon>Streptomycetaceae</taxon>
        <taxon>Streptomyces</taxon>
    </lineage>
</organism>
<proteinExistence type="predicted"/>
<dbReference type="Proteomes" id="UP000037982">
    <property type="component" value="Unassembled WGS sequence"/>
</dbReference>
<dbReference type="AlphaFoldDB" id="A0A0N0H193"/>
<keyword evidence="3" id="KW-1185">Reference proteome</keyword>
<accession>A0A0N0H193</accession>
<evidence type="ECO:0000256" key="1">
    <source>
        <dbReference type="SAM" id="MobiDB-lite"/>
    </source>
</evidence>
<sequence length="99" mass="10248">MDEPVEVVEDHAVDDAVGQVRQELAELGAQDDPVDGAVGLDDLALFEGRGVVFPVDLDEGAPAQACPGGLGVFEPGAPSASSPKRSKEMRKYAPGRFGA</sequence>
<comment type="caution">
    <text evidence="2">The sequence shown here is derived from an EMBL/GenBank/DDBJ whole genome shotgun (WGS) entry which is preliminary data.</text>
</comment>
<evidence type="ECO:0000313" key="3">
    <source>
        <dbReference type="Proteomes" id="UP000037982"/>
    </source>
</evidence>
<feature type="region of interest" description="Disordered" evidence="1">
    <location>
        <begin position="68"/>
        <end position="99"/>
    </location>
</feature>
<name>A0A0N0H193_9ACTN</name>
<dbReference type="EMBL" id="LGKG01000101">
    <property type="protein sequence ID" value="KPC64301.1"/>
    <property type="molecule type" value="Genomic_DNA"/>
</dbReference>
<protein>
    <submittedName>
        <fullName evidence="2">Uncharacterized protein</fullName>
    </submittedName>
</protein>
<evidence type="ECO:0000313" key="2">
    <source>
        <dbReference type="EMBL" id="KPC64301.1"/>
    </source>
</evidence>